<keyword evidence="10" id="KW-1185">Reference proteome</keyword>
<dbReference type="PANTHER" id="PTHR10889:SF1">
    <property type="entry name" value="DEOXYRIBOSE-PHOSPHATE ALDOLASE"/>
    <property type="match status" value="1"/>
</dbReference>
<dbReference type="SUPFAM" id="SSF51569">
    <property type="entry name" value="Aldolase"/>
    <property type="match status" value="1"/>
</dbReference>
<keyword evidence="3" id="KW-0963">Cytoplasm</keyword>
<dbReference type="FunFam" id="3.20.20.70:FF:000044">
    <property type="entry name" value="Deoxyribose-phosphate aldolase"/>
    <property type="match status" value="1"/>
</dbReference>
<dbReference type="PIRSF" id="PIRSF001357">
    <property type="entry name" value="DeoC"/>
    <property type="match status" value="1"/>
</dbReference>
<evidence type="ECO:0000256" key="2">
    <source>
        <dbReference type="ARBA" id="ARBA00012515"/>
    </source>
</evidence>
<dbReference type="Gene3D" id="3.20.20.70">
    <property type="entry name" value="Aldolase class I"/>
    <property type="match status" value="1"/>
</dbReference>
<name>A0A345DR93_9MOLU</name>
<dbReference type="InterPro" id="IPR011343">
    <property type="entry name" value="DeoC"/>
</dbReference>
<evidence type="ECO:0000256" key="7">
    <source>
        <dbReference type="ARBA" id="ARBA00056337"/>
    </source>
</evidence>
<dbReference type="GO" id="GO:0004139">
    <property type="term" value="F:deoxyribose-phosphate aldolase activity"/>
    <property type="evidence" value="ECO:0007669"/>
    <property type="project" value="UniProtKB-UniRule"/>
</dbReference>
<keyword evidence="5" id="KW-0704">Schiff base</keyword>
<keyword evidence="4" id="KW-0456">Lyase</keyword>
<dbReference type="EMBL" id="CP031088">
    <property type="protein sequence ID" value="AXF96734.1"/>
    <property type="molecule type" value="Genomic_DNA"/>
</dbReference>
<accession>A0A345DR93</accession>
<dbReference type="CDD" id="cd00959">
    <property type="entry name" value="DeoC"/>
    <property type="match status" value="1"/>
</dbReference>
<dbReference type="Proteomes" id="UP000253689">
    <property type="component" value="Chromosome"/>
</dbReference>
<dbReference type="GO" id="GO:0005737">
    <property type="term" value="C:cytoplasm"/>
    <property type="evidence" value="ECO:0007669"/>
    <property type="project" value="InterPro"/>
</dbReference>
<sequence>MKLNKYIDHTLLKPDATIVEIKKLCAEAKEYDFVSVCINPTYVQLAHNLLQDTTVNVCVVVGFPLGANATITKVTEISTALADGTTEIDMVMNISQFKSNNYDLVRADMVACKKSAGQHIVKVILETCLLSDTEIIKACQLAAAAEEEEEEGLDFVKTSTGFSKAGATIANVKLMKKQLDNVCKLRKLVECVLKMML</sequence>
<comment type="function">
    <text evidence="7">Catalyzes a reversible aldol reaction between acetaldehyde and D-glyceraldehyde 3-phosphate to generate 2-deoxy-D-ribose 5-phosphate.</text>
</comment>
<organism evidence="9 10">
    <name type="scientific">Spiroplasma phoeniceum P40</name>
    <dbReference type="NCBI Taxonomy" id="1276259"/>
    <lineage>
        <taxon>Bacteria</taxon>
        <taxon>Bacillati</taxon>
        <taxon>Mycoplasmatota</taxon>
        <taxon>Mollicutes</taxon>
        <taxon>Entomoplasmatales</taxon>
        <taxon>Spiroplasmataceae</taxon>
        <taxon>Spiroplasma</taxon>
    </lineage>
</organism>
<dbReference type="GO" id="GO:0009264">
    <property type="term" value="P:deoxyribonucleotide catabolic process"/>
    <property type="evidence" value="ECO:0007669"/>
    <property type="project" value="UniProtKB-UniRule"/>
</dbReference>
<dbReference type="KEGG" id="sphh:SDAV_001781"/>
<comment type="catalytic activity">
    <reaction evidence="6">
        <text>2-deoxy-D-ribose 5-phosphate = D-glyceraldehyde 3-phosphate + acetaldehyde</text>
        <dbReference type="Rhea" id="RHEA:12821"/>
        <dbReference type="ChEBI" id="CHEBI:15343"/>
        <dbReference type="ChEBI" id="CHEBI:59776"/>
        <dbReference type="ChEBI" id="CHEBI:62877"/>
        <dbReference type="EC" id="4.1.2.4"/>
    </reaction>
</comment>
<comment type="similarity">
    <text evidence="1">Belongs to the DeoC/FbaB aldolase family. DeoC type 1 subfamily.</text>
</comment>
<evidence type="ECO:0000256" key="1">
    <source>
        <dbReference type="ARBA" id="ARBA00010936"/>
    </source>
</evidence>
<evidence type="ECO:0000256" key="4">
    <source>
        <dbReference type="ARBA" id="ARBA00023239"/>
    </source>
</evidence>
<evidence type="ECO:0000256" key="3">
    <source>
        <dbReference type="ARBA" id="ARBA00022490"/>
    </source>
</evidence>
<dbReference type="NCBIfam" id="TIGR00126">
    <property type="entry name" value="deoC"/>
    <property type="match status" value="1"/>
</dbReference>
<reference evidence="10" key="1">
    <citation type="submission" date="2018-07" db="EMBL/GenBank/DDBJ databases">
        <title>Complete Genome Sequence of Spiroplasma phoeniceum.</title>
        <authorList>
            <person name="Davis R.E."/>
            <person name="Shao J.Y."/>
            <person name="Zhao Y."/>
            <person name="Silver A."/>
            <person name="Stump z."/>
            <person name="Gasparich G."/>
        </authorList>
    </citation>
    <scope>NUCLEOTIDE SEQUENCE [LARGE SCALE GENOMIC DNA]</scope>
    <source>
        <strain evidence="10">P40</strain>
    </source>
</reference>
<evidence type="ECO:0000256" key="8">
    <source>
        <dbReference type="NCBIfam" id="TIGR00126"/>
    </source>
</evidence>
<dbReference type="GO" id="GO:0016052">
    <property type="term" value="P:carbohydrate catabolic process"/>
    <property type="evidence" value="ECO:0007669"/>
    <property type="project" value="TreeGrafter"/>
</dbReference>
<proteinExistence type="inferred from homology"/>
<dbReference type="InterPro" id="IPR002915">
    <property type="entry name" value="DeoC/FbaB/LacD_aldolase"/>
</dbReference>
<dbReference type="PANTHER" id="PTHR10889">
    <property type="entry name" value="DEOXYRIBOSE-PHOSPHATE ALDOLASE"/>
    <property type="match status" value="1"/>
</dbReference>
<evidence type="ECO:0000256" key="5">
    <source>
        <dbReference type="ARBA" id="ARBA00023270"/>
    </source>
</evidence>
<dbReference type="EC" id="4.1.2.4" evidence="2 8"/>
<evidence type="ECO:0000256" key="6">
    <source>
        <dbReference type="ARBA" id="ARBA00048791"/>
    </source>
</evidence>
<evidence type="ECO:0000313" key="9">
    <source>
        <dbReference type="EMBL" id="AXF96734.1"/>
    </source>
</evidence>
<evidence type="ECO:0000313" key="10">
    <source>
        <dbReference type="Proteomes" id="UP000253689"/>
    </source>
</evidence>
<protein>
    <recommendedName>
        <fullName evidence="2 8">Deoxyribose-phosphate aldolase</fullName>
        <ecNumber evidence="2 8">4.1.2.4</ecNumber>
    </recommendedName>
</protein>
<dbReference type="Pfam" id="PF01791">
    <property type="entry name" value="DeoC"/>
    <property type="match status" value="1"/>
</dbReference>
<gene>
    <name evidence="9" type="ORF">SDAV_001781</name>
</gene>
<dbReference type="AlphaFoldDB" id="A0A345DR93"/>
<dbReference type="SMART" id="SM01133">
    <property type="entry name" value="DeoC"/>
    <property type="match status" value="1"/>
</dbReference>
<dbReference type="InterPro" id="IPR013785">
    <property type="entry name" value="Aldolase_TIM"/>
</dbReference>